<gene>
    <name evidence="1" type="ORF">HPB50_020011</name>
</gene>
<proteinExistence type="predicted"/>
<reference evidence="1" key="1">
    <citation type="submission" date="2020-05" db="EMBL/GenBank/DDBJ databases">
        <title>Large-scale comparative analyses of tick genomes elucidate their genetic diversity and vector capacities.</title>
        <authorList>
            <person name="Jia N."/>
            <person name="Wang J."/>
            <person name="Shi W."/>
            <person name="Du L."/>
            <person name="Sun Y."/>
            <person name="Zhan W."/>
            <person name="Jiang J."/>
            <person name="Wang Q."/>
            <person name="Zhang B."/>
            <person name="Ji P."/>
            <person name="Sakyi L.B."/>
            <person name="Cui X."/>
            <person name="Yuan T."/>
            <person name="Jiang B."/>
            <person name="Yang W."/>
            <person name="Lam T.T.-Y."/>
            <person name="Chang Q."/>
            <person name="Ding S."/>
            <person name="Wang X."/>
            <person name="Zhu J."/>
            <person name="Ruan X."/>
            <person name="Zhao L."/>
            <person name="Wei J."/>
            <person name="Que T."/>
            <person name="Du C."/>
            <person name="Cheng J."/>
            <person name="Dai P."/>
            <person name="Han X."/>
            <person name="Huang E."/>
            <person name="Gao Y."/>
            <person name="Liu J."/>
            <person name="Shao H."/>
            <person name="Ye R."/>
            <person name="Li L."/>
            <person name="Wei W."/>
            <person name="Wang X."/>
            <person name="Wang C."/>
            <person name="Yang T."/>
            <person name="Huo Q."/>
            <person name="Li W."/>
            <person name="Guo W."/>
            <person name="Chen H."/>
            <person name="Zhou L."/>
            <person name="Ni X."/>
            <person name="Tian J."/>
            <person name="Zhou Y."/>
            <person name="Sheng Y."/>
            <person name="Liu T."/>
            <person name="Pan Y."/>
            <person name="Xia L."/>
            <person name="Li J."/>
            <person name="Zhao F."/>
            <person name="Cao W."/>
        </authorList>
    </citation>
    <scope>NUCLEOTIDE SEQUENCE</scope>
    <source>
        <strain evidence="1">Hyas-2018</strain>
    </source>
</reference>
<dbReference type="Proteomes" id="UP000821845">
    <property type="component" value="Chromosome 9"/>
</dbReference>
<evidence type="ECO:0000313" key="1">
    <source>
        <dbReference type="EMBL" id="KAH6922883.1"/>
    </source>
</evidence>
<organism evidence="1 2">
    <name type="scientific">Hyalomma asiaticum</name>
    <name type="common">Tick</name>
    <dbReference type="NCBI Taxonomy" id="266040"/>
    <lineage>
        <taxon>Eukaryota</taxon>
        <taxon>Metazoa</taxon>
        <taxon>Ecdysozoa</taxon>
        <taxon>Arthropoda</taxon>
        <taxon>Chelicerata</taxon>
        <taxon>Arachnida</taxon>
        <taxon>Acari</taxon>
        <taxon>Parasitiformes</taxon>
        <taxon>Ixodida</taxon>
        <taxon>Ixodoidea</taxon>
        <taxon>Ixodidae</taxon>
        <taxon>Hyalomminae</taxon>
        <taxon>Hyalomma</taxon>
    </lineage>
</organism>
<comment type="caution">
    <text evidence="1">The sequence shown here is derived from an EMBL/GenBank/DDBJ whole genome shotgun (WGS) entry which is preliminary data.</text>
</comment>
<protein>
    <submittedName>
        <fullName evidence="1">Uncharacterized protein</fullName>
    </submittedName>
</protein>
<accession>A0ACB7RKC0</accession>
<keyword evidence="2" id="KW-1185">Reference proteome</keyword>
<name>A0ACB7RKC0_HYAAI</name>
<dbReference type="EMBL" id="CM023489">
    <property type="protein sequence ID" value="KAH6922883.1"/>
    <property type="molecule type" value="Genomic_DNA"/>
</dbReference>
<evidence type="ECO:0000313" key="2">
    <source>
        <dbReference type="Proteomes" id="UP000821845"/>
    </source>
</evidence>
<sequence>MNLHKRQNKAFLLIATVVLGSVVFLNQLLKTNVMSHLFPLPSIEQEKQANSSGMGQNDWPPPVPSSASPQEQNETRNGSDASEQRLRSTQGQCPYRVDSLDEPAGKTEWHSGGWAVRRRCSQPLDTLFFVHTAPSTWQRRANLRATLLEEGAARFFNWTGVFFIGEQDDHTVSLWTALETRVMGDVVMLPYNDTRMSVVHKFVGGMRWVLEYCPTVRHIVKIDDDVNVHPFELRRYLDVELPLRDTHLHCFVFRKSRVYRENGGRFCVDEYDLPQDTYPLYCSGRSVIMTLNTMRVLYAASKIVKAFPVDDAYVTGHLALLANVGHVFINDRFDWSYSDKTEYVLEENTLFTHEYFAYGNSIERRAQWGLVLWQRVMDDGIGWNLSHRFKDKEYRQDFEDTRHHLLGSPLYTY</sequence>